<dbReference type="InterPro" id="IPR036695">
    <property type="entry name" value="Arg-tRNA-synth_N_sf"/>
</dbReference>
<dbReference type="Gene3D" id="1.10.730.10">
    <property type="entry name" value="Isoleucyl-tRNA Synthetase, Domain 1"/>
    <property type="match status" value="1"/>
</dbReference>
<dbReference type="PRINTS" id="PR01038">
    <property type="entry name" value="TRNASYNTHARG"/>
</dbReference>
<dbReference type="SUPFAM" id="SSF52374">
    <property type="entry name" value="Nucleotidylyl transferase"/>
    <property type="match status" value="1"/>
</dbReference>
<dbReference type="GO" id="GO:0004814">
    <property type="term" value="F:arginine-tRNA ligase activity"/>
    <property type="evidence" value="ECO:0007669"/>
    <property type="project" value="UniProtKB-EC"/>
</dbReference>
<dbReference type="Pfam" id="PF00750">
    <property type="entry name" value="tRNA-synt_1d"/>
    <property type="match status" value="1"/>
</dbReference>
<dbReference type="GO" id="GO:0006420">
    <property type="term" value="P:arginyl-tRNA aminoacylation"/>
    <property type="evidence" value="ECO:0007669"/>
    <property type="project" value="InterPro"/>
</dbReference>
<evidence type="ECO:0000256" key="7">
    <source>
        <dbReference type="ARBA" id="ARBA00022840"/>
    </source>
</evidence>
<dbReference type="GO" id="GO:0005737">
    <property type="term" value="C:cytoplasm"/>
    <property type="evidence" value="ECO:0007669"/>
    <property type="project" value="UniProtKB-SubCell"/>
</dbReference>
<evidence type="ECO:0000256" key="5">
    <source>
        <dbReference type="ARBA" id="ARBA00022598"/>
    </source>
</evidence>
<dbReference type="FunFam" id="3.40.50.620:FF:000116">
    <property type="entry name" value="Arginine--tRNA ligase"/>
    <property type="match status" value="1"/>
</dbReference>
<keyword evidence="9 12" id="KW-0030">Aminoacyl-tRNA synthetase</keyword>
<dbReference type="HAMAP" id="MF_00123">
    <property type="entry name" value="Arg_tRNA_synth"/>
    <property type="match status" value="1"/>
</dbReference>
<dbReference type="InterPro" id="IPR014729">
    <property type="entry name" value="Rossmann-like_a/b/a_fold"/>
</dbReference>
<dbReference type="Pfam" id="PF05746">
    <property type="entry name" value="DALR_1"/>
    <property type="match status" value="1"/>
</dbReference>
<dbReference type="EC" id="6.1.1.19" evidence="3"/>
<dbReference type="CDD" id="cd00671">
    <property type="entry name" value="ArgRS_core"/>
    <property type="match status" value="1"/>
</dbReference>
<dbReference type="NCBIfam" id="TIGR00456">
    <property type="entry name" value="argS"/>
    <property type="match status" value="1"/>
</dbReference>
<dbReference type="SUPFAM" id="SSF55190">
    <property type="entry name" value="Arginyl-tRNA synthetase (ArgRS), N-terminal 'additional' domain"/>
    <property type="match status" value="1"/>
</dbReference>
<evidence type="ECO:0000256" key="10">
    <source>
        <dbReference type="ARBA" id="ARBA00033033"/>
    </source>
</evidence>
<keyword evidence="4" id="KW-0963">Cytoplasm</keyword>
<feature type="domain" description="Arginyl tRNA synthetase N-terminal" evidence="14">
    <location>
        <begin position="6"/>
        <end position="98"/>
    </location>
</feature>
<dbReference type="SMART" id="SM01016">
    <property type="entry name" value="Arg_tRNA_synt_N"/>
    <property type="match status" value="1"/>
</dbReference>
<proteinExistence type="inferred from homology"/>
<keyword evidence="5 12" id="KW-0436">Ligase</keyword>
<keyword evidence="6 12" id="KW-0547">Nucleotide-binding</keyword>
<feature type="non-terminal residue" evidence="15">
    <location>
        <position position="1"/>
    </location>
</feature>
<name>A0A146KGQ6_9EUKA</name>
<evidence type="ECO:0000256" key="4">
    <source>
        <dbReference type="ARBA" id="ARBA00022490"/>
    </source>
</evidence>
<dbReference type="AlphaFoldDB" id="A0A146KGQ6"/>
<sequence>QQVCQDALNEAFQQEIKELTEKNVNTDDFKVVLINATNPKFGHYQINNVMQISKLLKANGYEATPKSISDKIIEKLQAAKSPMIGKIAGAAIFVNITLSDQFLVEYAYSKFMTGFDKLPAPPAYPHQIIAVDFSSPNVAKSMHVGHLRSTIIGDTICRLFEYLNCDVRRINHVGDWGTQFGMLIAFLMDKNMTDTAHELPIQDLVAFYKEAKVKFDEDKDFCDRAHKEVVKLQSGSELQFKLWQRLCEVSRKEFQKIYEQLDIKLEEVGESFYNPMLKPIVEELIEKKMVTDSQGAQIIDVGEAFPLMVKKTDGGFTYDTTDMAAIKYRTQTLKADRLIYVTDLGQQPHFELIFKAAKQAGWLEHAQAQHCGFGVVVGEDGKKLKTRSGETVKLQELMDEAIIQATEQVKQGRENDYSKEEIEVISKAVGLSAIKYADLCNQRIKDYRFSFEKMLSFKGNTASYMLYSYARISSIIKKIGMKREQIYEIDSKKVSIKADQERNLLVVLLKFDQVFKDTCQDLMPHRICDWMYQVATAYTDFYEHCRVIDQQGQADEARLVFCEMTRQALKVCFNVLGLKEVERM</sequence>
<evidence type="ECO:0000256" key="2">
    <source>
        <dbReference type="ARBA" id="ARBA00005594"/>
    </source>
</evidence>
<evidence type="ECO:0000259" key="14">
    <source>
        <dbReference type="SMART" id="SM01016"/>
    </source>
</evidence>
<keyword evidence="8 12" id="KW-0648">Protein biosynthesis</keyword>
<evidence type="ECO:0000256" key="1">
    <source>
        <dbReference type="ARBA" id="ARBA00004496"/>
    </source>
</evidence>
<dbReference type="PROSITE" id="PS00178">
    <property type="entry name" value="AA_TRNA_LIGASE_I"/>
    <property type="match status" value="1"/>
</dbReference>
<dbReference type="Gene3D" id="3.40.50.620">
    <property type="entry name" value="HUPs"/>
    <property type="match status" value="1"/>
</dbReference>
<evidence type="ECO:0000256" key="9">
    <source>
        <dbReference type="ARBA" id="ARBA00023146"/>
    </source>
</evidence>
<comment type="catalytic activity">
    <reaction evidence="11">
        <text>tRNA(Arg) + L-arginine + ATP = L-arginyl-tRNA(Arg) + AMP + diphosphate</text>
        <dbReference type="Rhea" id="RHEA:20301"/>
        <dbReference type="Rhea" id="RHEA-COMP:9658"/>
        <dbReference type="Rhea" id="RHEA-COMP:9673"/>
        <dbReference type="ChEBI" id="CHEBI:30616"/>
        <dbReference type="ChEBI" id="CHEBI:32682"/>
        <dbReference type="ChEBI" id="CHEBI:33019"/>
        <dbReference type="ChEBI" id="CHEBI:78442"/>
        <dbReference type="ChEBI" id="CHEBI:78513"/>
        <dbReference type="ChEBI" id="CHEBI:456215"/>
        <dbReference type="EC" id="6.1.1.19"/>
    </reaction>
</comment>
<comment type="subcellular location">
    <subcellularLocation>
        <location evidence="1">Cytoplasm</location>
    </subcellularLocation>
</comment>
<evidence type="ECO:0000256" key="6">
    <source>
        <dbReference type="ARBA" id="ARBA00022741"/>
    </source>
</evidence>
<dbReference type="EMBL" id="GDID01002015">
    <property type="protein sequence ID" value="JAP94591.1"/>
    <property type="molecule type" value="Transcribed_RNA"/>
</dbReference>
<dbReference type="InterPro" id="IPR005148">
    <property type="entry name" value="Arg-tRNA-synth_N"/>
</dbReference>
<evidence type="ECO:0000259" key="13">
    <source>
        <dbReference type="SMART" id="SM00836"/>
    </source>
</evidence>
<comment type="similarity">
    <text evidence="2 12">Belongs to the class-I aminoacyl-tRNA synthetase family.</text>
</comment>
<evidence type="ECO:0000256" key="12">
    <source>
        <dbReference type="RuleBase" id="RU363038"/>
    </source>
</evidence>
<feature type="domain" description="DALR anticodon binding" evidence="13">
    <location>
        <begin position="465"/>
        <end position="584"/>
    </location>
</feature>
<accession>A0A146KGQ6</accession>
<dbReference type="Gene3D" id="3.30.1360.70">
    <property type="entry name" value="Arginyl tRNA synthetase N-terminal domain"/>
    <property type="match status" value="1"/>
</dbReference>
<dbReference type="SUPFAM" id="SSF47323">
    <property type="entry name" value="Anticodon-binding domain of a subclass of class I aminoacyl-tRNA synthetases"/>
    <property type="match status" value="1"/>
</dbReference>
<dbReference type="GO" id="GO:0005524">
    <property type="term" value="F:ATP binding"/>
    <property type="evidence" value="ECO:0007669"/>
    <property type="project" value="UniProtKB-KW"/>
</dbReference>
<evidence type="ECO:0000256" key="11">
    <source>
        <dbReference type="ARBA" id="ARBA00049339"/>
    </source>
</evidence>
<organism evidence="15">
    <name type="scientific">Trepomonas sp. PC1</name>
    <dbReference type="NCBI Taxonomy" id="1076344"/>
    <lineage>
        <taxon>Eukaryota</taxon>
        <taxon>Metamonada</taxon>
        <taxon>Diplomonadida</taxon>
        <taxon>Hexamitidae</taxon>
        <taxon>Hexamitinae</taxon>
        <taxon>Trepomonas</taxon>
    </lineage>
</organism>
<dbReference type="InterPro" id="IPR008909">
    <property type="entry name" value="DALR_anticod-bd"/>
</dbReference>
<dbReference type="InterPro" id="IPR001278">
    <property type="entry name" value="Arg-tRNA-ligase"/>
</dbReference>
<dbReference type="Pfam" id="PF03485">
    <property type="entry name" value="Arg_tRNA_synt_N"/>
    <property type="match status" value="1"/>
</dbReference>
<dbReference type="InterPro" id="IPR001412">
    <property type="entry name" value="aa-tRNA-synth_I_CS"/>
</dbReference>
<evidence type="ECO:0000256" key="8">
    <source>
        <dbReference type="ARBA" id="ARBA00022917"/>
    </source>
</evidence>
<keyword evidence="7 12" id="KW-0067">ATP-binding</keyword>
<dbReference type="InterPro" id="IPR009080">
    <property type="entry name" value="tRNAsynth_Ia_anticodon-bd"/>
</dbReference>
<dbReference type="FunFam" id="1.10.730.10:FF:000008">
    <property type="entry name" value="Arginine--tRNA ligase"/>
    <property type="match status" value="1"/>
</dbReference>
<dbReference type="SMART" id="SM00836">
    <property type="entry name" value="DALR_1"/>
    <property type="match status" value="1"/>
</dbReference>
<gene>
    <name evidence="15" type="ORF">TPC1_12702</name>
</gene>
<dbReference type="InterPro" id="IPR035684">
    <property type="entry name" value="ArgRS_core"/>
</dbReference>
<evidence type="ECO:0000256" key="3">
    <source>
        <dbReference type="ARBA" id="ARBA00012837"/>
    </source>
</evidence>
<protein>
    <recommendedName>
        <fullName evidence="3">arginine--tRNA ligase</fullName>
        <ecNumber evidence="3">6.1.1.19</ecNumber>
    </recommendedName>
    <alternativeName>
        <fullName evidence="10">Arginyl-tRNA synthetase</fullName>
    </alternativeName>
</protein>
<dbReference type="PANTHER" id="PTHR11956:SF5">
    <property type="entry name" value="ARGININE--TRNA LIGASE, CYTOPLASMIC"/>
    <property type="match status" value="1"/>
</dbReference>
<evidence type="ECO:0000313" key="15">
    <source>
        <dbReference type="EMBL" id="JAP94591.1"/>
    </source>
</evidence>
<reference evidence="15" key="1">
    <citation type="submission" date="2015-07" db="EMBL/GenBank/DDBJ databases">
        <title>Adaptation to a free-living lifestyle via gene acquisitions in the diplomonad Trepomonas sp. PC1.</title>
        <authorList>
            <person name="Xu F."/>
            <person name="Jerlstrom-Hultqvist J."/>
            <person name="Kolisko M."/>
            <person name="Simpson A.G.B."/>
            <person name="Roger A.J."/>
            <person name="Svard S.G."/>
            <person name="Andersson J.O."/>
        </authorList>
    </citation>
    <scope>NUCLEOTIDE SEQUENCE</scope>
    <source>
        <strain evidence="15">PC1</strain>
    </source>
</reference>
<dbReference type="PANTHER" id="PTHR11956">
    <property type="entry name" value="ARGINYL-TRNA SYNTHETASE"/>
    <property type="match status" value="1"/>
</dbReference>